<feature type="region of interest" description="Disordered" evidence="6">
    <location>
        <begin position="906"/>
        <end position="950"/>
    </location>
</feature>
<dbReference type="PROSITE" id="PS50014">
    <property type="entry name" value="BROMODOMAIN_2"/>
    <property type="match status" value="1"/>
</dbReference>
<evidence type="ECO:0000259" key="7">
    <source>
        <dbReference type="PROSITE" id="PS50014"/>
    </source>
</evidence>
<feature type="compositionally biased region" description="Basic and acidic residues" evidence="6">
    <location>
        <begin position="860"/>
        <end position="873"/>
    </location>
</feature>
<dbReference type="PANTHER" id="PTHR16266">
    <property type="entry name" value="WD REPEAT DOMAIN 9"/>
    <property type="match status" value="1"/>
</dbReference>
<dbReference type="GO" id="GO:0008360">
    <property type="term" value="P:regulation of cell shape"/>
    <property type="evidence" value="ECO:0007669"/>
    <property type="project" value="TreeGrafter"/>
</dbReference>
<gene>
    <name evidence="8" type="ORF">Tsubulata_048630</name>
</gene>
<feature type="region of interest" description="Disordered" evidence="6">
    <location>
        <begin position="514"/>
        <end position="638"/>
    </location>
</feature>
<keyword evidence="3 4" id="KW-0103">Bromodomain</keyword>
<dbReference type="Gene3D" id="1.20.920.10">
    <property type="entry name" value="Bromodomain-like"/>
    <property type="match status" value="1"/>
</dbReference>
<name>A0A9Q0FZN3_9ROSI</name>
<dbReference type="PROSITE" id="PS50294">
    <property type="entry name" value="WD_REPEATS_REGION"/>
    <property type="match status" value="1"/>
</dbReference>
<dbReference type="InterPro" id="IPR052060">
    <property type="entry name" value="Bromo_WD_repeat"/>
</dbReference>
<dbReference type="OrthoDB" id="538223at2759"/>
<feature type="compositionally biased region" description="Low complexity" evidence="6">
    <location>
        <begin position="515"/>
        <end position="533"/>
    </location>
</feature>
<evidence type="ECO:0000313" key="8">
    <source>
        <dbReference type="EMBL" id="KAJ4840685.1"/>
    </source>
</evidence>
<dbReference type="InterPro" id="IPR036427">
    <property type="entry name" value="Bromodomain-like_sf"/>
</dbReference>
<dbReference type="FunFam" id="2.130.10.10:FF:000440">
    <property type="entry name" value="Bromodomain and WD repeat-containing protein"/>
    <property type="match status" value="1"/>
</dbReference>
<dbReference type="PROSITE" id="PS50082">
    <property type="entry name" value="WD_REPEATS_2"/>
    <property type="match status" value="1"/>
</dbReference>
<evidence type="ECO:0000256" key="1">
    <source>
        <dbReference type="ARBA" id="ARBA00022574"/>
    </source>
</evidence>
<accession>A0A9Q0FZN3</accession>
<evidence type="ECO:0000256" key="5">
    <source>
        <dbReference type="PROSITE-ProRule" id="PRU00221"/>
    </source>
</evidence>
<evidence type="ECO:0000256" key="6">
    <source>
        <dbReference type="SAM" id="MobiDB-lite"/>
    </source>
</evidence>
<keyword evidence="1 5" id="KW-0853">WD repeat</keyword>
<keyword evidence="9" id="KW-1185">Reference proteome</keyword>
<feature type="compositionally biased region" description="Polar residues" evidence="6">
    <location>
        <begin position="926"/>
        <end position="935"/>
    </location>
</feature>
<reference evidence="8" key="1">
    <citation type="submission" date="2022-02" db="EMBL/GenBank/DDBJ databases">
        <authorList>
            <person name="Henning P.M."/>
            <person name="McCubbin A.G."/>
            <person name="Shore J.S."/>
        </authorList>
    </citation>
    <scope>NUCLEOTIDE SEQUENCE</scope>
    <source>
        <strain evidence="8">F60SS</strain>
        <tissue evidence="8">Leaves</tissue>
    </source>
</reference>
<dbReference type="InterPro" id="IPR001487">
    <property type="entry name" value="Bromodomain"/>
</dbReference>
<proteinExistence type="predicted"/>
<dbReference type="GO" id="GO:0006357">
    <property type="term" value="P:regulation of transcription by RNA polymerase II"/>
    <property type="evidence" value="ECO:0007669"/>
    <property type="project" value="TreeGrafter"/>
</dbReference>
<dbReference type="InterPro" id="IPR001680">
    <property type="entry name" value="WD40_rpt"/>
</dbReference>
<feature type="region of interest" description="Disordered" evidence="6">
    <location>
        <begin position="971"/>
        <end position="1004"/>
    </location>
</feature>
<sequence length="1314" mass="147399">MWRHGVDYLLGKGDITDLAVSSNNALVASSSNDCIIRVVSFYHLLIIAKLYLFLGSRFTLSLINLSGYVRWRLPDGYPISVLRGHTGAVTAIAFSPRPSSVYQLLSSSDDGTCRIWDARSSNVRPRIYVPRPLDSIAGKNGGPSSSNGPQSHQIFCCAFSANGTIFVTYSSDHLARVWNACKPITDDMDQPNHEIDVLAGHENDVNYVQFSGCSAASRFSLNDSSKEENIPKFRNSWISHNYIVTCSRDASAIIWIPRSRRSHIRTSEAINLLGETWSWEHGITSAASLWIYCRICVWNAADGNLVLSLTGHTQSTCVLDVHPFNPRIAMSAGYDGQTIVWDVNMGGTPIRIYEISRFKLVDGKFSPDGRSIILSDDVGQLYILSTGQGESQTDAKYDQFFLGDYRPLVQDTYGNVLDQESQLMPYRRNMQDLLCDSGMNPYPEPYQSMYQKRQLGALGMEWKPSSIKFAVGPDFSLDPDFQMLPLADLDVLLEPLPEFIDTMEWEPEINVQKYSSGGEQGSLSSSSSANVESSTDDSDIEIMTSPGRRVKKRNLDERDGNALKSGQIRKSRIGRKASKKKSSTSKDEVGSEDELSESESTMHDSNVQSDESDRSFQNERNRHSKGKDICQEEPEVAGRSHEIAESHLNSGGRRRLVLKLAVWDSSRIGLPENVVHKSGVNWVGSSSNAPHEGTEIDGIHMNPLDPEYSSEIRGLICLSDGYKIGDIRWGGVKARTSKRQRLGEASLLAAFTSSSACMRDHEGQNDLNGCLSLEDQATTCSDMKDDVALVNDRIIGPDTSEVVNDVVNGSVNHGCDDEPESKESSRPISTKIRIRPINIPKDSIKDQVNGGCDNEGPETSGHERTDKMHKTDGPEESDALAGAISLPPLDDSMQSHSQPKRMFAVVYRRSKSSRDKVNIDGDSSRESIPNASDQNDNQHSRSDLHVSKSDRACRIRSMGLMEPSIQADEWGSSSTMGVGARSTRNRRTSYQYRDTSPVDRRKSQQSAKRGLWLMLSKKDASRYIPQIGDEVVYLRQGHQEYIEYTSTKEPVPWKSLKGNIRAVEFCKVERLDYATLPGSGDSCCKMILKFVDPASSVFQKSFKLTLPEVTGFPDSLVERTRFDAAIQRKWTCRGKCKVWWRNEGEEGGKWWQGRVLSVKPKSSVFPDSPWERYAVQYKSEPTETHLHSPWELFDAETEWWDEPCIDDEMTAKLLSAFYELEKSRDNDEKVTNLLLSWENILVIFWHLTGFLWVPLSLESIQSRLENKYYRRLEAVKHDIEVMLAIAESYSGKDQDLVRKMVRLTDFLSEALDSL</sequence>
<dbReference type="PROSITE" id="PS00678">
    <property type="entry name" value="WD_REPEATS_1"/>
    <property type="match status" value="2"/>
</dbReference>
<dbReference type="GO" id="GO:0005634">
    <property type="term" value="C:nucleus"/>
    <property type="evidence" value="ECO:0007669"/>
    <property type="project" value="TreeGrafter"/>
</dbReference>
<dbReference type="GO" id="GO:0007010">
    <property type="term" value="P:cytoskeleton organization"/>
    <property type="evidence" value="ECO:0007669"/>
    <property type="project" value="TreeGrafter"/>
</dbReference>
<dbReference type="EMBL" id="JAKUCV010002988">
    <property type="protein sequence ID" value="KAJ4840685.1"/>
    <property type="molecule type" value="Genomic_DNA"/>
</dbReference>
<feature type="region of interest" description="Disordered" evidence="6">
    <location>
        <begin position="810"/>
        <end position="829"/>
    </location>
</feature>
<dbReference type="Pfam" id="PF00400">
    <property type="entry name" value="WD40"/>
    <property type="match status" value="4"/>
</dbReference>
<dbReference type="InterPro" id="IPR019775">
    <property type="entry name" value="WD40_repeat_CS"/>
</dbReference>
<dbReference type="Gene3D" id="2.130.10.10">
    <property type="entry name" value="YVTN repeat-like/Quinoprotein amine dehydrogenase"/>
    <property type="match status" value="3"/>
</dbReference>
<keyword evidence="2" id="KW-0677">Repeat</keyword>
<dbReference type="SUPFAM" id="SSF47370">
    <property type="entry name" value="Bromodomain"/>
    <property type="match status" value="1"/>
</dbReference>
<reference evidence="8" key="2">
    <citation type="journal article" date="2023" name="Plants (Basel)">
        <title>Annotation of the Turnera subulata (Passifloraceae) Draft Genome Reveals the S-Locus Evolved after the Divergence of Turneroideae from Passifloroideae in a Stepwise Manner.</title>
        <authorList>
            <person name="Henning P.M."/>
            <person name="Roalson E.H."/>
            <person name="Mir W."/>
            <person name="McCubbin A.G."/>
            <person name="Shore J.S."/>
        </authorList>
    </citation>
    <scope>NUCLEOTIDE SEQUENCE</scope>
    <source>
        <strain evidence="8">F60SS</strain>
    </source>
</reference>
<dbReference type="Proteomes" id="UP001141552">
    <property type="component" value="Unassembled WGS sequence"/>
</dbReference>
<dbReference type="Pfam" id="PF00439">
    <property type="entry name" value="Bromodomain"/>
    <property type="match status" value="1"/>
</dbReference>
<evidence type="ECO:0000256" key="3">
    <source>
        <dbReference type="ARBA" id="ARBA00023117"/>
    </source>
</evidence>
<feature type="region of interest" description="Disordered" evidence="6">
    <location>
        <begin position="841"/>
        <end position="880"/>
    </location>
</feature>
<dbReference type="PANTHER" id="PTHR16266:SF17">
    <property type="entry name" value="BRWD3"/>
    <property type="match status" value="1"/>
</dbReference>
<organism evidence="8 9">
    <name type="scientific">Turnera subulata</name>
    <dbReference type="NCBI Taxonomy" id="218843"/>
    <lineage>
        <taxon>Eukaryota</taxon>
        <taxon>Viridiplantae</taxon>
        <taxon>Streptophyta</taxon>
        <taxon>Embryophyta</taxon>
        <taxon>Tracheophyta</taxon>
        <taxon>Spermatophyta</taxon>
        <taxon>Magnoliopsida</taxon>
        <taxon>eudicotyledons</taxon>
        <taxon>Gunneridae</taxon>
        <taxon>Pentapetalae</taxon>
        <taxon>rosids</taxon>
        <taxon>fabids</taxon>
        <taxon>Malpighiales</taxon>
        <taxon>Passifloraceae</taxon>
        <taxon>Turnera</taxon>
    </lineage>
</organism>
<dbReference type="InterPro" id="IPR057451">
    <property type="entry name" value="BRWD/PHIP_AD"/>
</dbReference>
<dbReference type="InterPro" id="IPR036322">
    <property type="entry name" value="WD40_repeat_dom_sf"/>
</dbReference>
<feature type="repeat" description="WD" evidence="5">
    <location>
        <begin position="82"/>
        <end position="126"/>
    </location>
</feature>
<feature type="domain" description="Bromo" evidence="7">
    <location>
        <begin position="1254"/>
        <end position="1297"/>
    </location>
</feature>
<comment type="caution">
    <text evidence="8">The sequence shown here is derived from an EMBL/GenBank/DDBJ whole genome shotgun (WGS) entry which is preliminary data.</text>
</comment>
<feature type="compositionally biased region" description="Basic and acidic residues" evidence="6">
    <location>
        <begin position="912"/>
        <end position="925"/>
    </location>
</feature>
<dbReference type="SMART" id="SM00320">
    <property type="entry name" value="WD40"/>
    <property type="match status" value="5"/>
</dbReference>
<dbReference type="InterPro" id="IPR015943">
    <property type="entry name" value="WD40/YVTN_repeat-like_dom_sf"/>
</dbReference>
<dbReference type="SUPFAM" id="SSF50978">
    <property type="entry name" value="WD40 repeat-like"/>
    <property type="match status" value="1"/>
</dbReference>
<dbReference type="Pfam" id="PF25313">
    <property type="entry name" value="BRWD_AD"/>
    <property type="match status" value="1"/>
</dbReference>
<feature type="compositionally biased region" description="Basic residues" evidence="6">
    <location>
        <begin position="567"/>
        <end position="583"/>
    </location>
</feature>
<feature type="compositionally biased region" description="Basic and acidic residues" evidence="6">
    <location>
        <begin position="936"/>
        <end position="950"/>
    </location>
</feature>
<evidence type="ECO:0000313" key="9">
    <source>
        <dbReference type="Proteomes" id="UP001141552"/>
    </source>
</evidence>
<protein>
    <recommendedName>
        <fullName evidence="7">Bromo domain-containing protein</fullName>
    </recommendedName>
</protein>
<feature type="compositionally biased region" description="Basic and acidic residues" evidence="6">
    <location>
        <begin position="611"/>
        <end position="638"/>
    </location>
</feature>
<evidence type="ECO:0000256" key="4">
    <source>
        <dbReference type="PROSITE-ProRule" id="PRU00035"/>
    </source>
</evidence>
<evidence type="ECO:0000256" key="2">
    <source>
        <dbReference type="ARBA" id="ARBA00022737"/>
    </source>
</evidence>